<feature type="domain" description="IF140/IFT172/WDR19 TPR" evidence="9">
    <location>
        <begin position="738"/>
        <end position="1034"/>
    </location>
</feature>
<dbReference type="InterPro" id="IPR056155">
    <property type="entry name" value="Beta-prop_IFT140_2nd"/>
</dbReference>
<evidence type="ECO:0000313" key="11">
    <source>
        <dbReference type="Proteomes" id="UP000299102"/>
    </source>
</evidence>
<dbReference type="Proteomes" id="UP000299102">
    <property type="component" value="Unassembled WGS sequence"/>
</dbReference>
<dbReference type="OrthoDB" id="10258787at2759"/>
<dbReference type="GO" id="GO:0005930">
    <property type="term" value="C:axoneme"/>
    <property type="evidence" value="ECO:0007669"/>
    <property type="project" value="TreeGrafter"/>
</dbReference>
<dbReference type="InterPro" id="IPR011044">
    <property type="entry name" value="Quino_amine_DH_bsu"/>
</dbReference>
<evidence type="ECO:0000256" key="6">
    <source>
        <dbReference type="SAM" id="MobiDB-lite"/>
    </source>
</evidence>
<dbReference type="Pfam" id="PF24762">
    <property type="entry name" value="TPR_IF140-IFT172"/>
    <property type="match status" value="1"/>
</dbReference>
<dbReference type="SUPFAM" id="SSF50978">
    <property type="entry name" value="WD40 repeat-like"/>
    <property type="match status" value="1"/>
</dbReference>
<evidence type="ECO:0000259" key="9">
    <source>
        <dbReference type="Pfam" id="PF24762"/>
    </source>
</evidence>
<feature type="domain" description="IFT140 second beta-propeller" evidence="8">
    <location>
        <begin position="407"/>
        <end position="612"/>
    </location>
</feature>
<keyword evidence="5" id="KW-0966">Cell projection</keyword>
<dbReference type="STRING" id="151549.A0A4C1XSN4"/>
<evidence type="ECO:0000259" key="7">
    <source>
        <dbReference type="Pfam" id="PF23383"/>
    </source>
</evidence>
<sequence length="1134" mass="125855">MTLYIDTKLHFLDANITTVASWHSSLPLIAVGSYNQEKGGCVTIFQESGLALEGCDWPTLLSNQVTALEWHPTRRLLVVGWDGGELYIWLEYSWARLEAPHSAALTTIKFSFGGGRLLASDVNGSLSGWQSNSGAPLTSFHHQLGDIITHIAFCAPRASGEASIRSLARAAIAGDENALDVLAAWRPRTTARLREGTQPDNHACYAAQDNGILMYIDHTGACSEVLNAPGNIVFLRVIGNNYLLTAWESAGALSLTRFSISEDGSLTTDSHVRMTARNGQSVVLVGNFSISIITGDTVIRIWDSENGENDVLPDEKEVMADGDIFTSLAYCNLTDTLCCGTSQGNLYLWRRDHRNKWKLISSSSVKGTIKEVSWGSEGLMNPLLYVNCITSAYILREQPISWGYSSNVTMVQKCANEIVVNSLSDLASTINTSITIRAFAYKDQYVAVGDGKEVQVWQCCEDNKTKFSLVHKFLWKTDVLIIHQDILVGVVTPHIECRSVSGNQLGILLSSENEGEPIGITNTHSYIVISTMDGSLKLAEITKKGLKMPYPVKNCYQVIEDFGEVMRAAVNCTGKFICLSVANAGLAPDPSLYLWDAANDVITNKNLPDNMSPPYQSVPIAIVWDTQDPRLVAVQFRSAECDHIHLYFCHEGTLYEYKNWNTIDSNDFMTEYMLCSLYAPNVVILVQQNIKRILMPEFNDFKDPDPIILKQMLDFLYKMSIGQLEKAVVTGTNLANGKNSVIWNSLAKECVNRLRPDVGAVCLSKMGNIRGALMMRKIMNSPNYDDLSKVGVLAINLGLIDQAEILFKKAERPDLVTRLISAKEGGLSMIANSSDEGENVLLLKTAQHKLAKVTWSSGESTQAIKLFEKTGTHVPHVPRLLVQQGQINTLSQYAWNSKDTKLIMWWGHYLESIGDLDSALEAYKQAEDYGEQTRLLCHMERIAEAEVICNKTPAAMYQMARYLEMQPDKTEGAVKLYLKCGVISAAIRVAAEARDWPLVWRAGASSPQHALYAAYVLENAGQTEQAITLYQKTEEHQLINDRQYQFSKGALSWSSLLKYRWTEKIKNNREALAVGMDVIAKAFDMSATAHRGVGRPSAEAKCWRGYLRQDAHMRSTPRPVSTAGAETKEYNRNN</sequence>
<dbReference type="InterPro" id="IPR015943">
    <property type="entry name" value="WD40/YVTN_repeat-like_dom_sf"/>
</dbReference>
<evidence type="ECO:0000259" key="8">
    <source>
        <dbReference type="Pfam" id="PF23385"/>
    </source>
</evidence>
<organism evidence="10 11">
    <name type="scientific">Eumeta variegata</name>
    <name type="common">Bagworm moth</name>
    <name type="synonym">Eumeta japonica</name>
    <dbReference type="NCBI Taxonomy" id="151549"/>
    <lineage>
        <taxon>Eukaryota</taxon>
        <taxon>Metazoa</taxon>
        <taxon>Ecdysozoa</taxon>
        <taxon>Arthropoda</taxon>
        <taxon>Hexapoda</taxon>
        <taxon>Insecta</taxon>
        <taxon>Pterygota</taxon>
        <taxon>Neoptera</taxon>
        <taxon>Endopterygota</taxon>
        <taxon>Lepidoptera</taxon>
        <taxon>Glossata</taxon>
        <taxon>Ditrysia</taxon>
        <taxon>Tineoidea</taxon>
        <taxon>Psychidae</taxon>
        <taxon>Oiketicinae</taxon>
        <taxon>Eumeta</taxon>
    </lineage>
</organism>
<protein>
    <submittedName>
        <fullName evidence="10">Intraflagellar transport protein 140 homolog</fullName>
    </submittedName>
</protein>
<feature type="region of interest" description="Disordered" evidence="6">
    <location>
        <begin position="1113"/>
        <end position="1134"/>
    </location>
</feature>
<dbReference type="Gene3D" id="1.25.40.10">
    <property type="entry name" value="Tetratricopeptide repeat domain"/>
    <property type="match status" value="1"/>
</dbReference>
<evidence type="ECO:0000256" key="5">
    <source>
        <dbReference type="ARBA" id="ARBA00023273"/>
    </source>
</evidence>
<dbReference type="EMBL" id="BGZK01000946">
    <property type="protein sequence ID" value="GBP66063.1"/>
    <property type="molecule type" value="Genomic_DNA"/>
</dbReference>
<comment type="subcellular location">
    <subcellularLocation>
        <location evidence="1">Cell projection</location>
        <location evidence="1">Cilium</location>
    </subcellularLocation>
</comment>
<evidence type="ECO:0000256" key="3">
    <source>
        <dbReference type="ARBA" id="ARBA00022737"/>
    </source>
</evidence>
<dbReference type="PANTHER" id="PTHR15722:SF7">
    <property type="entry name" value="INTRAFLAGELLAR TRANSPORT PROTEIN 140 HOMOLOG"/>
    <property type="match status" value="1"/>
</dbReference>
<dbReference type="Gene3D" id="2.130.10.10">
    <property type="entry name" value="YVTN repeat-like/Quinoprotein amine dehydrogenase"/>
    <property type="match status" value="2"/>
</dbReference>
<keyword evidence="4" id="KW-0969">Cilium</keyword>
<keyword evidence="3" id="KW-0677">Repeat</keyword>
<dbReference type="GO" id="GO:0035721">
    <property type="term" value="P:intraciliary retrograde transport"/>
    <property type="evidence" value="ECO:0007669"/>
    <property type="project" value="TreeGrafter"/>
</dbReference>
<reference evidence="10 11" key="1">
    <citation type="journal article" date="2019" name="Commun. Biol.">
        <title>The bagworm genome reveals a unique fibroin gene that provides high tensile strength.</title>
        <authorList>
            <person name="Kono N."/>
            <person name="Nakamura H."/>
            <person name="Ohtoshi R."/>
            <person name="Tomita M."/>
            <person name="Numata K."/>
            <person name="Arakawa K."/>
        </authorList>
    </citation>
    <scope>NUCLEOTIDE SEQUENCE [LARGE SCALE GENOMIC DNA]</scope>
</reference>
<feature type="domain" description="IFT140 first beta-propeller" evidence="7">
    <location>
        <begin position="3"/>
        <end position="398"/>
    </location>
</feature>
<keyword evidence="11" id="KW-1185">Reference proteome</keyword>
<evidence type="ECO:0000256" key="1">
    <source>
        <dbReference type="ARBA" id="ARBA00004138"/>
    </source>
</evidence>
<dbReference type="Pfam" id="PF23385">
    <property type="entry name" value="Beta-prop_IFT140_2nd"/>
    <property type="match status" value="1"/>
</dbReference>
<dbReference type="GO" id="GO:0030991">
    <property type="term" value="C:intraciliary transport particle A"/>
    <property type="evidence" value="ECO:0007669"/>
    <property type="project" value="TreeGrafter"/>
</dbReference>
<dbReference type="SUPFAM" id="SSF48452">
    <property type="entry name" value="TPR-like"/>
    <property type="match status" value="1"/>
</dbReference>
<dbReference type="PANTHER" id="PTHR15722">
    <property type="entry name" value="IFT140/172-RELATED"/>
    <property type="match status" value="1"/>
</dbReference>
<evidence type="ECO:0000256" key="2">
    <source>
        <dbReference type="ARBA" id="ARBA00022574"/>
    </source>
</evidence>
<dbReference type="AlphaFoldDB" id="A0A4C1XSN4"/>
<dbReference type="InterPro" id="IPR036322">
    <property type="entry name" value="WD40_repeat_dom_sf"/>
</dbReference>
<dbReference type="SUPFAM" id="SSF50969">
    <property type="entry name" value="YVTN repeat-like/Quinoprotein amine dehydrogenase"/>
    <property type="match status" value="1"/>
</dbReference>
<comment type="caution">
    <text evidence="10">The sequence shown here is derived from an EMBL/GenBank/DDBJ whole genome shotgun (WGS) entry which is preliminary data.</text>
</comment>
<gene>
    <name evidence="10" type="primary">Ift140</name>
    <name evidence="10" type="ORF">EVAR_37711_1</name>
</gene>
<proteinExistence type="predicted"/>
<dbReference type="InterPro" id="IPR056168">
    <property type="entry name" value="TPR_IF140/IFT172/WDR19"/>
</dbReference>
<dbReference type="GO" id="GO:0036064">
    <property type="term" value="C:ciliary basal body"/>
    <property type="evidence" value="ECO:0007669"/>
    <property type="project" value="TreeGrafter"/>
</dbReference>
<keyword evidence="10" id="KW-0282">Flagellum</keyword>
<dbReference type="InterPro" id="IPR056154">
    <property type="entry name" value="Beta-prop_IFT140_1st"/>
</dbReference>
<keyword evidence="2" id="KW-0853">WD repeat</keyword>
<accession>A0A4C1XSN4</accession>
<evidence type="ECO:0000256" key="4">
    <source>
        <dbReference type="ARBA" id="ARBA00023069"/>
    </source>
</evidence>
<name>A0A4C1XSN4_EUMVA</name>
<dbReference type="Pfam" id="PF23383">
    <property type="entry name" value="Beta-prop_IFT140_1st"/>
    <property type="match status" value="1"/>
</dbReference>
<evidence type="ECO:0000313" key="10">
    <source>
        <dbReference type="EMBL" id="GBP66063.1"/>
    </source>
</evidence>
<dbReference type="InterPro" id="IPR011990">
    <property type="entry name" value="TPR-like_helical_dom_sf"/>
</dbReference>